<evidence type="ECO:0000256" key="1">
    <source>
        <dbReference type="SAM" id="MobiDB-lite"/>
    </source>
</evidence>
<evidence type="ECO:0000313" key="3">
    <source>
        <dbReference type="Proteomes" id="UP000265566"/>
    </source>
</evidence>
<proteinExistence type="predicted"/>
<reference evidence="3" key="1">
    <citation type="journal article" date="2018" name="Nat. Plants">
        <title>Whole-genome landscape of Medicago truncatula symbiotic genes.</title>
        <authorList>
            <person name="Pecrix Y."/>
            <person name="Staton S.E."/>
            <person name="Sallet E."/>
            <person name="Lelandais-Briere C."/>
            <person name="Moreau S."/>
            <person name="Carrere S."/>
            <person name="Blein T."/>
            <person name="Jardinaud M.F."/>
            <person name="Latrasse D."/>
            <person name="Zouine M."/>
            <person name="Zahm M."/>
            <person name="Kreplak J."/>
            <person name="Mayjonade B."/>
            <person name="Satge C."/>
            <person name="Perez M."/>
            <person name="Cauet S."/>
            <person name="Marande W."/>
            <person name="Chantry-Darmon C."/>
            <person name="Lopez-Roques C."/>
            <person name="Bouchez O."/>
            <person name="Berard A."/>
            <person name="Debelle F."/>
            <person name="Munos S."/>
            <person name="Bendahmane A."/>
            <person name="Berges H."/>
            <person name="Niebel A."/>
            <person name="Buitink J."/>
            <person name="Frugier F."/>
            <person name="Benhamed M."/>
            <person name="Crespi M."/>
            <person name="Gouzy J."/>
            <person name="Gamas P."/>
        </authorList>
    </citation>
    <scope>NUCLEOTIDE SEQUENCE [LARGE SCALE GENOMIC DNA]</scope>
    <source>
        <strain evidence="3">cv. Jemalong A17</strain>
    </source>
</reference>
<sequence length="242" mass="27922">MAGIDRSKVASKIYSTYKNNGKGIGYSDEKSKEYSLKSYCDCIKDGLKSTFVSEGTDAVTTVKSEPKASGSKAKITSKLENLKSKVLTKSDPKTQKIKILKRSEPVPQSLIKPESKIPKPKDQKNKAVTASEKTIPKGVKPKVLNDQKLLSTHSKVQGRKSKTSRTNPKGPMKIWVPKSELVKTAGVPKGKRETKVMVPRQWVFKAYDWRERFVPYPYHERWRRSEVWWQPNWKNHWYRYYW</sequence>
<comment type="caution">
    <text evidence="2">The sequence shown here is derived from an EMBL/GenBank/DDBJ whole genome shotgun (WGS) entry which is preliminary data.</text>
</comment>
<feature type="region of interest" description="Disordered" evidence="1">
    <location>
        <begin position="101"/>
        <end position="134"/>
    </location>
</feature>
<accession>A0A396G9K4</accession>
<feature type="region of interest" description="Disordered" evidence="1">
    <location>
        <begin position="153"/>
        <end position="173"/>
    </location>
</feature>
<evidence type="ECO:0000313" key="2">
    <source>
        <dbReference type="EMBL" id="RHN38492.1"/>
    </source>
</evidence>
<gene>
    <name evidence="2" type="ORF">MtrunA17_Chr0c01g0488991</name>
</gene>
<dbReference type="AlphaFoldDB" id="A0A396G9K4"/>
<feature type="compositionally biased region" description="Basic and acidic residues" evidence="1">
    <location>
        <begin position="113"/>
        <end position="125"/>
    </location>
</feature>
<dbReference type="Gramene" id="rna50597">
    <property type="protein sequence ID" value="RHN38492.1"/>
    <property type="gene ID" value="gene50597"/>
</dbReference>
<dbReference type="Proteomes" id="UP000265566">
    <property type="component" value="Unassembled WGS sequence"/>
</dbReference>
<protein>
    <submittedName>
        <fullName evidence="2">Uncharacterized protein</fullName>
    </submittedName>
</protein>
<organism evidence="2 3">
    <name type="scientific">Medicago truncatula</name>
    <name type="common">Barrel medic</name>
    <name type="synonym">Medicago tribuloides</name>
    <dbReference type="NCBI Taxonomy" id="3880"/>
    <lineage>
        <taxon>Eukaryota</taxon>
        <taxon>Viridiplantae</taxon>
        <taxon>Streptophyta</taxon>
        <taxon>Embryophyta</taxon>
        <taxon>Tracheophyta</taxon>
        <taxon>Spermatophyta</taxon>
        <taxon>Magnoliopsida</taxon>
        <taxon>eudicotyledons</taxon>
        <taxon>Gunneridae</taxon>
        <taxon>Pentapetalae</taxon>
        <taxon>rosids</taxon>
        <taxon>fabids</taxon>
        <taxon>Fabales</taxon>
        <taxon>Fabaceae</taxon>
        <taxon>Papilionoideae</taxon>
        <taxon>50 kb inversion clade</taxon>
        <taxon>NPAAA clade</taxon>
        <taxon>Hologalegina</taxon>
        <taxon>IRL clade</taxon>
        <taxon>Trifolieae</taxon>
        <taxon>Medicago</taxon>
    </lineage>
</organism>
<dbReference type="EMBL" id="PSQE01000009">
    <property type="protein sequence ID" value="RHN38492.1"/>
    <property type="molecule type" value="Genomic_DNA"/>
</dbReference>
<name>A0A396G9K4_MEDTR</name>